<dbReference type="EMBL" id="JAAOZD010000004">
    <property type="protein sequence ID" value="NIJ01909.1"/>
    <property type="molecule type" value="Genomic_DNA"/>
</dbReference>
<dbReference type="SUPFAM" id="SSF56420">
    <property type="entry name" value="Peptide deformylase"/>
    <property type="match status" value="1"/>
</dbReference>
<dbReference type="HAMAP" id="MF_00163">
    <property type="entry name" value="Pep_deformylase"/>
    <property type="match status" value="1"/>
</dbReference>
<protein>
    <recommendedName>
        <fullName evidence="6">Peptide deformylase</fullName>
        <shortName evidence="6">PDF</shortName>
        <ecNumber evidence="6">3.5.1.88</ecNumber>
    </recommendedName>
    <alternativeName>
        <fullName evidence="6">Polypeptide deformylase</fullName>
    </alternativeName>
</protein>
<evidence type="ECO:0000256" key="5">
    <source>
        <dbReference type="ARBA" id="ARBA00023004"/>
    </source>
</evidence>
<dbReference type="InterPro" id="IPR023635">
    <property type="entry name" value="Peptide_deformylase"/>
</dbReference>
<reference evidence="7 8" key="1">
    <citation type="submission" date="2020-03" db="EMBL/GenBank/DDBJ databases">
        <title>Genomic Encyclopedia of Type Strains, Phase III (KMG-III): the genomes of soil and plant-associated and newly described type strains.</title>
        <authorList>
            <person name="Whitman W."/>
        </authorList>
    </citation>
    <scope>NUCLEOTIDE SEQUENCE [LARGE SCALE GENOMIC DNA]</scope>
    <source>
        <strain evidence="7 8">CECT 4207</strain>
    </source>
</reference>
<dbReference type="GO" id="GO:0042586">
    <property type="term" value="F:peptide deformylase activity"/>
    <property type="evidence" value="ECO:0007669"/>
    <property type="project" value="UniProtKB-EC"/>
</dbReference>
<evidence type="ECO:0000256" key="4">
    <source>
        <dbReference type="ARBA" id="ARBA00022917"/>
    </source>
</evidence>
<dbReference type="Pfam" id="PF01327">
    <property type="entry name" value="Pep_deformylase"/>
    <property type="match status" value="1"/>
</dbReference>
<proteinExistence type="inferred from homology"/>
<comment type="function">
    <text evidence="6">Removes the formyl group from the N-terminal Met of newly synthesized proteins. Requires at least a dipeptide for an efficient rate of reaction. N-terminal L-methionine is a prerequisite for activity but the enzyme has broad specificity at other positions.</text>
</comment>
<comment type="similarity">
    <text evidence="1 6">Belongs to the polypeptide deformylase family.</text>
</comment>
<gene>
    <name evidence="6" type="primary">def</name>
    <name evidence="7" type="ORF">FHR86_002241</name>
</gene>
<dbReference type="Gene3D" id="3.90.45.10">
    <property type="entry name" value="Peptide deformylase"/>
    <property type="match status" value="1"/>
</dbReference>
<dbReference type="InterPro" id="IPR036821">
    <property type="entry name" value="Peptide_deformylase_sf"/>
</dbReference>
<evidence type="ECO:0000313" key="8">
    <source>
        <dbReference type="Proteomes" id="UP000802392"/>
    </source>
</evidence>
<dbReference type="PANTHER" id="PTHR10458">
    <property type="entry name" value="PEPTIDE DEFORMYLASE"/>
    <property type="match status" value="1"/>
</dbReference>
<evidence type="ECO:0000256" key="1">
    <source>
        <dbReference type="ARBA" id="ARBA00010759"/>
    </source>
</evidence>
<sequence length="227" mass="25130">MTHQPVHEGSIPATDFNPIQIRDAVRRLLDAEALPAIVQAGHPALRQVSAPFDGQVDDVELMALVDRMRDVMHDAPGVGLAAPQLGIPLQLAVLEDQHAVDPDSAAVRHREPLEFFTIINPGYRPLGAETASFYEGCLSVAGYQAVVRRHRNVELRYTTTAGEAVEEWFSGWQARIVQHETDHLHGTLYLDRAELRSLTTNAEHSARWSAPDVTDARISLGFLPKEH</sequence>
<feature type="binding site" evidence="6">
    <location>
        <position position="179"/>
    </location>
    <ligand>
        <name>Fe cation</name>
        <dbReference type="ChEBI" id="CHEBI:24875"/>
    </ligand>
</feature>
<keyword evidence="5 6" id="KW-0408">Iron</keyword>
<organism evidence="7 8">
    <name type="scientific">Paenarthrobacter ilicis</name>
    <dbReference type="NCBI Taxonomy" id="43665"/>
    <lineage>
        <taxon>Bacteria</taxon>
        <taxon>Bacillati</taxon>
        <taxon>Actinomycetota</taxon>
        <taxon>Actinomycetes</taxon>
        <taxon>Micrococcales</taxon>
        <taxon>Micrococcaceae</taxon>
        <taxon>Paenarthrobacter</taxon>
    </lineage>
</organism>
<feature type="active site" evidence="6">
    <location>
        <position position="180"/>
    </location>
</feature>
<dbReference type="PANTHER" id="PTHR10458:SF2">
    <property type="entry name" value="PEPTIDE DEFORMYLASE, MITOCHONDRIAL"/>
    <property type="match status" value="1"/>
</dbReference>
<feature type="binding site" evidence="6">
    <location>
        <position position="183"/>
    </location>
    <ligand>
        <name>Fe cation</name>
        <dbReference type="ChEBI" id="CHEBI:24875"/>
    </ligand>
</feature>
<name>A0ABX0THB8_9MICC</name>
<feature type="binding site" evidence="6">
    <location>
        <position position="137"/>
    </location>
    <ligand>
        <name>Fe cation</name>
        <dbReference type="ChEBI" id="CHEBI:24875"/>
    </ligand>
</feature>
<evidence type="ECO:0000256" key="3">
    <source>
        <dbReference type="ARBA" id="ARBA00022801"/>
    </source>
</evidence>
<dbReference type="CDD" id="cd00487">
    <property type="entry name" value="Pep_deformylase"/>
    <property type="match status" value="1"/>
</dbReference>
<dbReference type="Proteomes" id="UP000802392">
    <property type="component" value="Unassembled WGS sequence"/>
</dbReference>
<dbReference type="RefSeq" id="WP_167266349.1">
    <property type="nucleotide sequence ID" value="NZ_BAAAVO010000012.1"/>
</dbReference>
<keyword evidence="8" id="KW-1185">Reference proteome</keyword>
<dbReference type="EC" id="3.5.1.88" evidence="6"/>
<dbReference type="NCBIfam" id="NF001159">
    <property type="entry name" value="PRK00150.1-3"/>
    <property type="match status" value="1"/>
</dbReference>
<evidence type="ECO:0000256" key="6">
    <source>
        <dbReference type="HAMAP-Rule" id="MF_00163"/>
    </source>
</evidence>
<comment type="cofactor">
    <cofactor evidence="6">
        <name>Fe(2+)</name>
        <dbReference type="ChEBI" id="CHEBI:29033"/>
    </cofactor>
    <text evidence="6">Binds 1 Fe(2+) ion.</text>
</comment>
<evidence type="ECO:0000256" key="2">
    <source>
        <dbReference type="ARBA" id="ARBA00022723"/>
    </source>
</evidence>
<dbReference type="PRINTS" id="PR01576">
    <property type="entry name" value="PDEFORMYLASE"/>
</dbReference>
<comment type="catalytic activity">
    <reaction evidence="6">
        <text>N-terminal N-formyl-L-methionyl-[peptide] + H2O = N-terminal L-methionyl-[peptide] + formate</text>
        <dbReference type="Rhea" id="RHEA:24420"/>
        <dbReference type="Rhea" id="RHEA-COMP:10639"/>
        <dbReference type="Rhea" id="RHEA-COMP:10640"/>
        <dbReference type="ChEBI" id="CHEBI:15377"/>
        <dbReference type="ChEBI" id="CHEBI:15740"/>
        <dbReference type="ChEBI" id="CHEBI:49298"/>
        <dbReference type="ChEBI" id="CHEBI:64731"/>
        <dbReference type="EC" id="3.5.1.88"/>
    </reaction>
</comment>
<evidence type="ECO:0000313" key="7">
    <source>
        <dbReference type="EMBL" id="NIJ01909.1"/>
    </source>
</evidence>
<accession>A0ABX0THB8</accession>
<keyword evidence="4 6" id="KW-0648">Protein biosynthesis</keyword>
<keyword evidence="2 6" id="KW-0479">Metal-binding</keyword>
<comment type="caution">
    <text evidence="7">The sequence shown here is derived from an EMBL/GenBank/DDBJ whole genome shotgun (WGS) entry which is preliminary data.</text>
</comment>
<keyword evidence="3 6" id="KW-0378">Hydrolase</keyword>